<keyword evidence="2" id="KW-0479">Metal-binding</keyword>
<proteinExistence type="predicted"/>
<dbReference type="InterPro" id="IPR010388">
    <property type="entry name" value="Anaerobic_Co-chelatase"/>
</dbReference>
<dbReference type="OrthoDB" id="9770331at2"/>
<dbReference type="PIRSF" id="PIRSF033579">
    <property type="entry name" value="Anaer_Co_chel"/>
    <property type="match status" value="1"/>
</dbReference>
<dbReference type="Gene3D" id="3.40.50.1400">
    <property type="match status" value="2"/>
</dbReference>
<dbReference type="STRING" id="573413.Spirs_0173"/>
<dbReference type="KEGG" id="ssm:Spirs_0173"/>
<sequence length="299" mass="32502">MKSKSMRKVACMALALAGSLMLAACASTGGEKLTMNTNGKKGILVISFGTSYPETRAVTIDACEQKIAEAFPEYEVRRAFTSHIIIGILDKRDGIHVDAPAEALEKMYKEGFSEVLIQPLHIIPGEEYTGEVLAVARRYSGKFEKIAIGSPILSTTENYWKAVDAVSAQLPSLGTGEAVVLMGHGTEHPANCAYAAFQYMLARKGLPVYVGTVEGYPALDDVIDLLHRDHISKVTLMPFMVVAGDHATNDMAGDEDDSWKSILTKEGFTVDVYLHGLGENSIIQNMYIDNLHSAEVINE</sequence>
<organism evidence="4 5">
    <name type="scientific">Sediminispirochaeta smaragdinae (strain DSM 11293 / JCM 15392 / SEBR 4228)</name>
    <name type="common">Spirochaeta smaragdinae</name>
    <dbReference type="NCBI Taxonomy" id="573413"/>
    <lineage>
        <taxon>Bacteria</taxon>
        <taxon>Pseudomonadati</taxon>
        <taxon>Spirochaetota</taxon>
        <taxon>Spirochaetia</taxon>
        <taxon>Spirochaetales</taxon>
        <taxon>Spirochaetaceae</taxon>
        <taxon>Sediminispirochaeta</taxon>
    </lineage>
</organism>
<dbReference type="GO" id="GO:0046872">
    <property type="term" value="F:metal ion binding"/>
    <property type="evidence" value="ECO:0007669"/>
    <property type="project" value="UniProtKB-KW"/>
</dbReference>
<dbReference type="PANTHER" id="PTHR33542:SF3">
    <property type="entry name" value="SIROHYDROCHLORIN FERROCHELATASE, CHLOROPLASTIC"/>
    <property type="match status" value="1"/>
</dbReference>
<feature type="binding site" evidence="2">
    <location>
        <position position="246"/>
    </location>
    <ligand>
        <name>Co(2+)</name>
        <dbReference type="ChEBI" id="CHEBI:48828"/>
    </ligand>
</feature>
<dbReference type="CDD" id="cd03412">
    <property type="entry name" value="CbiK_N"/>
    <property type="match status" value="1"/>
</dbReference>
<feature type="active site" description="Proton acceptor" evidence="1">
    <location>
        <position position="184"/>
    </location>
</feature>
<name>E1R8I6_SEDSS</name>
<dbReference type="CDD" id="cd03413">
    <property type="entry name" value="CbiK_C"/>
    <property type="match status" value="1"/>
</dbReference>
<keyword evidence="5" id="KW-1185">Reference proteome</keyword>
<dbReference type="PANTHER" id="PTHR33542">
    <property type="entry name" value="SIROHYDROCHLORIN FERROCHELATASE, CHLOROPLASTIC"/>
    <property type="match status" value="1"/>
</dbReference>
<evidence type="ECO:0000313" key="5">
    <source>
        <dbReference type="Proteomes" id="UP000002318"/>
    </source>
</evidence>
<dbReference type="GO" id="GO:0019251">
    <property type="term" value="P:anaerobic cobalamin biosynthetic process"/>
    <property type="evidence" value="ECO:0007669"/>
    <property type="project" value="InterPro"/>
</dbReference>
<accession>E1R8I6</accession>
<dbReference type="HOGENOM" id="CLU_036584_1_1_12"/>
<dbReference type="EMBL" id="CP002116">
    <property type="protein sequence ID" value="ADK79330.1"/>
    <property type="molecule type" value="Genomic_DNA"/>
</dbReference>
<feature type="binding site" evidence="2">
    <location>
        <position position="214"/>
    </location>
    <ligand>
        <name>Co(2+)</name>
        <dbReference type="ChEBI" id="CHEBI:48828"/>
    </ligand>
</feature>
<keyword evidence="4" id="KW-0456">Lyase</keyword>
<evidence type="ECO:0000256" key="1">
    <source>
        <dbReference type="PIRSR" id="PIRSR033579-1"/>
    </source>
</evidence>
<feature type="signal peptide" evidence="3">
    <location>
        <begin position="1"/>
        <end position="26"/>
    </location>
</feature>
<reference evidence="4 5" key="1">
    <citation type="journal article" date="2010" name="Stand. Genomic Sci.">
        <title>Complete genome sequence of Spirochaeta smaragdinae type strain (SEBR 4228).</title>
        <authorList>
            <person name="Mavromatis K."/>
            <person name="Yasawong M."/>
            <person name="Chertkov O."/>
            <person name="Lapidus A."/>
            <person name="Lucas S."/>
            <person name="Nolan M."/>
            <person name="Del Rio T.G."/>
            <person name="Tice H."/>
            <person name="Cheng J.F."/>
            <person name="Pitluck S."/>
            <person name="Liolios K."/>
            <person name="Ivanova N."/>
            <person name="Tapia R."/>
            <person name="Han C."/>
            <person name="Bruce D."/>
            <person name="Goodwin L."/>
            <person name="Pati A."/>
            <person name="Chen A."/>
            <person name="Palaniappan K."/>
            <person name="Land M."/>
            <person name="Hauser L."/>
            <person name="Chang Y.J."/>
            <person name="Jeffries C.D."/>
            <person name="Detter J.C."/>
            <person name="Rohde M."/>
            <person name="Brambilla E."/>
            <person name="Spring S."/>
            <person name="Goker M."/>
            <person name="Sikorski J."/>
            <person name="Woyke T."/>
            <person name="Bristow J."/>
            <person name="Eisen J.A."/>
            <person name="Markowitz V."/>
            <person name="Hugenholtz P."/>
            <person name="Klenk H.P."/>
            <person name="Kyrpides N.C."/>
        </authorList>
    </citation>
    <scope>NUCLEOTIDE SEQUENCE [LARGE SCALE GENOMIC DNA]</scope>
    <source>
        <strain evidence="5">DSM 11293 / JCM 15392 / SEBR 4228</strain>
    </source>
</reference>
<dbReference type="eggNOG" id="COG4822">
    <property type="taxonomic scope" value="Bacteria"/>
</dbReference>
<dbReference type="PROSITE" id="PS51257">
    <property type="entry name" value="PROKAR_LIPOPROTEIN"/>
    <property type="match status" value="1"/>
</dbReference>
<dbReference type="SUPFAM" id="SSF53800">
    <property type="entry name" value="Chelatase"/>
    <property type="match status" value="1"/>
</dbReference>
<protein>
    <submittedName>
        <fullName evidence="4">Sirohydrochlorin cobaltochelatase</fullName>
        <ecNumber evidence="4">4.99.1.3</ecNumber>
    </submittedName>
</protein>
<evidence type="ECO:0000313" key="4">
    <source>
        <dbReference type="EMBL" id="ADK79330.1"/>
    </source>
</evidence>
<keyword evidence="2" id="KW-0170">Cobalt</keyword>
<dbReference type="GO" id="GO:0016852">
    <property type="term" value="F:sirohydrochlorin cobaltochelatase activity"/>
    <property type="evidence" value="ECO:0007669"/>
    <property type="project" value="UniProtKB-EC"/>
</dbReference>
<dbReference type="RefSeq" id="WP_013252794.1">
    <property type="nucleotide sequence ID" value="NC_014364.1"/>
</dbReference>
<evidence type="ECO:0000256" key="2">
    <source>
        <dbReference type="PIRSR" id="PIRSR033579-3"/>
    </source>
</evidence>
<dbReference type="InterPro" id="IPR050963">
    <property type="entry name" value="Sirohydro_Cobaltochel/CbiX"/>
</dbReference>
<feature type="chain" id="PRO_5003150516" evidence="3">
    <location>
        <begin position="27"/>
        <end position="299"/>
    </location>
</feature>
<dbReference type="Proteomes" id="UP000002318">
    <property type="component" value="Chromosome"/>
</dbReference>
<evidence type="ECO:0000256" key="3">
    <source>
        <dbReference type="SAM" id="SignalP"/>
    </source>
</evidence>
<feature type="binding site" evidence="2">
    <location>
        <position position="184"/>
    </location>
    <ligand>
        <name>Co(2+)</name>
        <dbReference type="ChEBI" id="CHEBI:48828"/>
    </ligand>
</feature>
<dbReference type="Pfam" id="PF06180">
    <property type="entry name" value="CbiK"/>
    <property type="match status" value="1"/>
</dbReference>
<gene>
    <name evidence="4" type="ordered locus">Spirs_0173</name>
</gene>
<dbReference type="AlphaFoldDB" id="E1R8I6"/>
<keyword evidence="3" id="KW-0732">Signal</keyword>
<dbReference type="EC" id="4.99.1.3" evidence="4"/>